<comment type="similarity">
    <text evidence="2 10">Belongs to the GMC oxidoreductase family.</text>
</comment>
<dbReference type="InterPro" id="IPR007867">
    <property type="entry name" value="GMC_OxRtase_C"/>
</dbReference>
<gene>
    <name evidence="12" type="ORF">LshimejAT787_0201820</name>
</gene>
<comment type="cofactor">
    <cofactor evidence="1 9">
        <name>FAD</name>
        <dbReference type="ChEBI" id="CHEBI:57692"/>
    </cofactor>
</comment>
<dbReference type="InterPro" id="IPR000172">
    <property type="entry name" value="GMC_OxRdtase_N"/>
</dbReference>
<name>A0A9P3UIT0_LYOSH</name>
<evidence type="ECO:0000256" key="10">
    <source>
        <dbReference type="RuleBase" id="RU003968"/>
    </source>
</evidence>
<keyword evidence="7" id="KW-0325">Glycoprotein</keyword>
<dbReference type="Gene3D" id="4.10.450.10">
    <property type="entry name" value="Glucose Oxidase, domain 2"/>
    <property type="match status" value="1"/>
</dbReference>
<dbReference type="PROSITE" id="PS00623">
    <property type="entry name" value="GMC_OXRED_1"/>
    <property type="match status" value="1"/>
</dbReference>
<dbReference type="Gene3D" id="3.30.560.10">
    <property type="entry name" value="Glucose Oxidase, domain 3"/>
    <property type="match status" value="1"/>
</dbReference>
<evidence type="ECO:0000313" key="13">
    <source>
        <dbReference type="Proteomes" id="UP001063166"/>
    </source>
</evidence>
<protein>
    <submittedName>
        <fullName evidence="12">Alcohol oxidase</fullName>
    </submittedName>
</protein>
<evidence type="ECO:0000256" key="6">
    <source>
        <dbReference type="ARBA" id="ARBA00023002"/>
    </source>
</evidence>
<dbReference type="Pfam" id="PF00732">
    <property type="entry name" value="GMC_oxred_N"/>
    <property type="match status" value="1"/>
</dbReference>
<evidence type="ECO:0000256" key="8">
    <source>
        <dbReference type="PIRSR" id="PIRSR000137-1"/>
    </source>
</evidence>
<keyword evidence="3 10" id="KW-0285">Flavoprotein</keyword>
<organism evidence="12 13">
    <name type="scientific">Lyophyllum shimeji</name>
    <name type="common">Hon-shimeji</name>
    <name type="synonym">Tricholoma shimeji</name>
    <dbReference type="NCBI Taxonomy" id="47721"/>
    <lineage>
        <taxon>Eukaryota</taxon>
        <taxon>Fungi</taxon>
        <taxon>Dikarya</taxon>
        <taxon>Basidiomycota</taxon>
        <taxon>Agaricomycotina</taxon>
        <taxon>Agaricomycetes</taxon>
        <taxon>Agaricomycetidae</taxon>
        <taxon>Agaricales</taxon>
        <taxon>Tricholomatineae</taxon>
        <taxon>Lyophyllaceae</taxon>
        <taxon>Lyophyllum</taxon>
    </lineage>
</organism>
<dbReference type="InterPro" id="IPR012132">
    <property type="entry name" value="GMC_OxRdtase"/>
</dbReference>
<dbReference type="GO" id="GO:0016614">
    <property type="term" value="F:oxidoreductase activity, acting on CH-OH group of donors"/>
    <property type="evidence" value="ECO:0007669"/>
    <property type="project" value="InterPro"/>
</dbReference>
<feature type="binding site" evidence="9">
    <location>
        <position position="146"/>
    </location>
    <ligand>
        <name>FAD</name>
        <dbReference type="ChEBI" id="CHEBI:57692"/>
    </ligand>
</feature>
<evidence type="ECO:0000256" key="9">
    <source>
        <dbReference type="PIRSR" id="PIRSR000137-2"/>
    </source>
</evidence>
<dbReference type="SUPFAM" id="SSF51905">
    <property type="entry name" value="FAD/NAD(P)-binding domain"/>
    <property type="match status" value="1"/>
</dbReference>
<evidence type="ECO:0000256" key="4">
    <source>
        <dbReference type="ARBA" id="ARBA00022729"/>
    </source>
</evidence>
<dbReference type="AlphaFoldDB" id="A0A9P3UIT0"/>
<keyword evidence="6" id="KW-0560">Oxidoreductase</keyword>
<evidence type="ECO:0000256" key="2">
    <source>
        <dbReference type="ARBA" id="ARBA00010790"/>
    </source>
</evidence>
<dbReference type="InterPro" id="IPR027424">
    <property type="entry name" value="Glucose_Oxidase_domain_2"/>
</dbReference>
<evidence type="ECO:0000256" key="1">
    <source>
        <dbReference type="ARBA" id="ARBA00001974"/>
    </source>
</evidence>
<dbReference type="PANTHER" id="PTHR11552:SF201">
    <property type="entry name" value="GLUCOSE-METHANOL-CHOLINE OXIDOREDUCTASE N-TERMINAL DOMAIN-CONTAINING PROTEIN"/>
    <property type="match status" value="1"/>
</dbReference>
<dbReference type="PIRSF" id="PIRSF000137">
    <property type="entry name" value="Alcohol_oxidase"/>
    <property type="match status" value="1"/>
</dbReference>
<sequence>MLDRPYDFFVRYHWTWDGEAELPITSSHITLTYSLLKQGVALGFGALCSPGVYGIHITTDASAVANRTFSYVIVGGGTAGLTVASRLAENPAISVLVIEAGPDAQNDTLVNDPGQSITVPYVYDWKYNTTAQTAGGSILAMTQGKVLGGSSSINGMCWTRATIDQYDSLERLGNPGWNFKSLLSYMKKAEYYHLPSPEQVSLGATVIPSVHGYEGDVNAGFPQPYEATVAAGKLVTAAMAAIPGLAHNLDVASGVPNGAARFQYSIKPGNNTVISPNGNTRSSSANAHIYPSLQNKPNLIILTEHQATSLVWAEGSQPLSKASGVKFIQAPIPNAVPGPEFAVGIEKEAIVAAGAIGSPRFLELSGVGDSRVLQNVGIPVKIDLPAVGTNLQDQALNTVVYGVPADTPTSEYTAVNAPFTPAVAFVDVEQMLGVDAARTAGKELRKSIPTRADDIVASGAFTSKQGLIKILQIQAESIFDYKAPVVEYSFAVSQPALGSQLIGAAIWNLIPQWRGTVHIQSSNPTVHPEIDPRFFTGSDIDLYIKGNASQLGRKIFNTSPLKEYTVGEIMPGVAAVPDGASDTQWQDNVISTYNAVLHPIGTVAMLPRENGGAVGPDLVVYGTSNVRVVDSSIIPIQLSAHLSSSVYGIAEKAADMIKSSAGQ</sequence>
<dbReference type="OrthoDB" id="269227at2759"/>
<dbReference type="Gene3D" id="3.50.50.60">
    <property type="entry name" value="FAD/NAD(P)-binding domain"/>
    <property type="match status" value="1"/>
</dbReference>
<dbReference type="PANTHER" id="PTHR11552">
    <property type="entry name" value="GLUCOSE-METHANOL-CHOLINE GMC OXIDOREDUCTASE"/>
    <property type="match status" value="1"/>
</dbReference>
<accession>A0A9P3UIT0</accession>
<comment type="caution">
    <text evidence="12">The sequence shown here is derived from an EMBL/GenBank/DDBJ whole genome shotgun (WGS) entry which is preliminary data.</text>
</comment>
<feature type="domain" description="Glucose-methanol-choline oxidoreductase N-terminal" evidence="11">
    <location>
        <begin position="144"/>
        <end position="167"/>
    </location>
</feature>
<evidence type="ECO:0000256" key="5">
    <source>
        <dbReference type="ARBA" id="ARBA00022827"/>
    </source>
</evidence>
<keyword evidence="5 9" id="KW-0274">FAD</keyword>
<evidence type="ECO:0000256" key="3">
    <source>
        <dbReference type="ARBA" id="ARBA00022630"/>
    </source>
</evidence>
<keyword evidence="13" id="KW-1185">Reference proteome</keyword>
<feature type="active site" description="Proton donor" evidence="8">
    <location>
        <position position="598"/>
    </location>
</feature>
<reference evidence="12" key="1">
    <citation type="submission" date="2022-07" db="EMBL/GenBank/DDBJ databases">
        <title>The genome of Lyophyllum shimeji provides insight into the initial evolution of ectomycorrhizal fungal genome.</title>
        <authorList>
            <person name="Kobayashi Y."/>
            <person name="Shibata T."/>
            <person name="Hirakawa H."/>
            <person name="Shigenobu S."/>
            <person name="Nishiyama T."/>
            <person name="Yamada A."/>
            <person name="Hasebe M."/>
            <person name="Kawaguchi M."/>
        </authorList>
    </citation>
    <scope>NUCLEOTIDE SEQUENCE</scope>
    <source>
        <strain evidence="12">AT787</strain>
    </source>
</reference>
<dbReference type="GO" id="GO:0050660">
    <property type="term" value="F:flavin adenine dinucleotide binding"/>
    <property type="evidence" value="ECO:0007669"/>
    <property type="project" value="InterPro"/>
</dbReference>
<dbReference type="SUPFAM" id="SSF54373">
    <property type="entry name" value="FAD-linked reductases, C-terminal domain"/>
    <property type="match status" value="1"/>
</dbReference>
<evidence type="ECO:0000313" key="12">
    <source>
        <dbReference type="EMBL" id="GLB34617.1"/>
    </source>
</evidence>
<dbReference type="InterPro" id="IPR036188">
    <property type="entry name" value="FAD/NAD-bd_sf"/>
</dbReference>
<keyword evidence="4" id="KW-0732">Signal</keyword>
<dbReference type="Proteomes" id="UP001063166">
    <property type="component" value="Unassembled WGS sequence"/>
</dbReference>
<proteinExistence type="inferred from homology"/>
<dbReference type="Pfam" id="PF05199">
    <property type="entry name" value="GMC_oxred_C"/>
    <property type="match status" value="1"/>
</dbReference>
<evidence type="ECO:0000259" key="11">
    <source>
        <dbReference type="PROSITE" id="PS00623"/>
    </source>
</evidence>
<evidence type="ECO:0000256" key="7">
    <source>
        <dbReference type="ARBA" id="ARBA00023180"/>
    </source>
</evidence>
<dbReference type="EMBL" id="BRPK01000002">
    <property type="protein sequence ID" value="GLB34617.1"/>
    <property type="molecule type" value="Genomic_DNA"/>
</dbReference>
<feature type="active site" description="Proton acceptor" evidence="8">
    <location>
        <position position="641"/>
    </location>
</feature>